<dbReference type="AlphaFoldDB" id="A0A2R5GH02"/>
<keyword evidence="3" id="KW-1185">Reference proteome</keyword>
<comment type="caution">
    <text evidence="2">The sequence shown here is derived from an EMBL/GenBank/DDBJ whole genome shotgun (WGS) entry which is preliminary data.</text>
</comment>
<feature type="region of interest" description="Disordered" evidence="1">
    <location>
        <begin position="530"/>
        <end position="552"/>
    </location>
</feature>
<feature type="region of interest" description="Disordered" evidence="1">
    <location>
        <begin position="218"/>
        <end position="239"/>
    </location>
</feature>
<feature type="compositionally biased region" description="Basic and acidic residues" evidence="1">
    <location>
        <begin position="57"/>
        <end position="70"/>
    </location>
</feature>
<dbReference type="InParanoid" id="A0A2R5GH02"/>
<feature type="compositionally biased region" description="Low complexity" evidence="1">
    <location>
        <begin position="587"/>
        <end position="601"/>
    </location>
</feature>
<evidence type="ECO:0000313" key="3">
    <source>
        <dbReference type="Proteomes" id="UP000241890"/>
    </source>
</evidence>
<feature type="region of interest" description="Disordered" evidence="1">
    <location>
        <begin position="47"/>
        <end position="123"/>
    </location>
</feature>
<feature type="compositionally biased region" description="Polar residues" evidence="1">
    <location>
        <begin position="539"/>
        <end position="552"/>
    </location>
</feature>
<evidence type="ECO:0000313" key="2">
    <source>
        <dbReference type="EMBL" id="GBG29619.1"/>
    </source>
</evidence>
<gene>
    <name evidence="2" type="ORF">FCC1311_058402</name>
</gene>
<feature type="compositionally biased region" description="Polar residues" evidence="1">
    <location>
        <begin position="572"/>
        <end position="586"/>
    </location>
</feature>
<feature type="compositionally biased region" description="Basic and acidic residues" evidence="1">
    <location>
        <begin position="24"/>
        <end position="34"/>
    </location>
</feature>
<dbReference type="Gene3D" id="1.10.472.80">
    <property type="entry name" value="Ypt/Rab-GAP domain of gyp1p, domain 3"/>
    <property type="match status" value="1"/>
</dbReference>
<dbReference type="Proteomes" id="UP000241890">
    <property type="component" value="Unassembled WGS sequence"/>
</dbReference>
<organism evidence="2 3">
    <name type="scientific">Hondaea fermentalgiana</name>
    <dbReference type="NCBI Taxonomy" id="2315210"/>
    <lineage>
        <taxon>Eukaryota</taxon>
        <taxon>Sar</taxon>
        <taxon>Stramenopiles</taxon>
        <taxon>Bigyra</taxon>
        <taxon>Labyrinthulomycetes</taxon>
        <taxon>Thraustochytrida</taxon>
        <taxon>Thraustochytriidae</taxon>
        <taxon>Hondaea</taxon>
    </lineage>
</organism>
<dbReference type="InterPro" id="IPR035969">
    <property type="entry name" value="Rab-GAP_TBC_sf"/>
</dbReference>
<feature type="region of interest" description="Disordered" evidence="1">
    <location>
        <begin position="21"/>
        <end position="40"/>
    </location>
</feature>
<feature type="region of interest" description="Disordered" evidence="1">
    <location>
        <begin position="572"/>
        <end position="601"/>
    </location>
</feature>
<accession>A0A2R5GH02</accession>
<sequence length="833" mass="92160">MDEEEEDEDFLQLLEEVGLPKDAFGGKRDERADDLIADDDPVLDFLKETEDTDDVENAGRDGRHGTVKVEAEEDEEEGLVSPKTSEIEAAAETGSRRNHKDPSGSKIYQGQHDNAAKDDDNDDDDDFLDWLVDDKGRSPQGKHHLDAHRLVHEAEASHGGDPEEESDLLARLKDALEREDSGENAQQILHLCKRLGRIPAKYRAEIWCKLLHTSEDVHASSRQHGRGQQPSREDEESVLKAMAESAVLRHANLAEEQRKLGDCENPSEVLREADDLFVEVQMHTRVVVRAFDVEISLCDPGIADVVHVLASPALKLSPFEVAPLMQELRRKRVLLLQFPDDDTVVPSILQKRAKLLELVLRLHAPDLAERVFSFGPPQVVIPWRWWRCAFAGEVVTTSLLTIWDLLIVDACPETNGDHGPSHASPLTGVWEGCDPRGPLAVYMMIALLVKCKDALMSNEDTKIIECQATDNPNRAKATEDSPQHFLAVLRAAVARIPAGEAMQLCDEAKILRASTPLDVIEEAFQDHAVSQTEPPPENVFNSEPRSTSSLQTGMRNTLQDGMASMLGGWLRSTENSKSVPNVTRMGSSASSSSSSSGSRSWSNAMKLTLGLGGLSAETLEREKTLRDEHTKTQTSLAEKHFQVVDADAPKPFDQELVKPQRASENAAAAETTAKDLTNLLPSNAAQAKHELSGLTKGALLTLSILRPLDTSEWTLLPIQMETNSGFLILAHYRLVFLEASDGKSLPMPQDLASQSQLALLGDYESCTLTVLDAFHVSELSHLIIGGTTSKDLRDIMVRFHHPELRFIRTFQVFNTRATSLGDQLHTMIQELFL</sequence>
<proteinExistence type="predicted"/>
<dbReference type="SUPFAM" id="SSF47923">
    <property type="entry name" value="Ypt/Rab-GAP domain of gyp1p"/>
    <property type="match status" value="1"/>
</dbReference>
<dbReference type="EMBL" id="BEYU01000061">
    <property type="protein sequence ID" value="GBG29619.1"/>
    <property type="molecule type" value="Genomic_DNA"/>
</dbReference>
<feature type="compositionally biased region" description="Polar residues" evidence="1">
    <location>
        <begin position="220"/>
        <end position="230"/>
    </location>
</feature>
<evidence type="ECO:0000256" key="1">
    <source>
        <dbReference type="SAM" id="MobiDB-lite"/>
    </source>
</evidence>
<name>A0A2R5GH02_9STRA</name>
<reference evidence="2 3" key="1">
    <citation type="submission" date="2017-12" db="EMBL/GenBank/DDBJ databases">
        <title>Sequencing, de novo assembly and annotation of complete genome of a new Thraustochytrid species, strain FCC1311.</title>
        <authorList>
            <person name="Sedici K."/>
            <person name="Godart F."/>
            <person name="Aiese Cigliano R."/>
            <person name="Sanseverino W."/>
            <person name="Barakat M."/>
            <person name="Ortet P."/>
            <person name="Marechal E."/>
            <person name="Cagnac O."/>
            <person name="Amato A."/>
        </authorList>
    </citation>
    <scope>NUCLEOTIDE SEQUENCE [LARGE SCALE GENOMIC DNA]</scope>
</reference>
<protein>
    <submittedName>
        <fullName evidence="2">Uncharacterized protein</fullName>
    </submittedName>
</protein>